<dbReference type="GO" id="GO:0003999">
    <property type="term" value="F:adenine phosphoribosyltransferase activity"/>
    <property type="evidence" value="ECO:0007669"/>
    <property type="project" value="UniProtKB-UniRule"/>
</dbReference>
<evidence type="ECO:0000256" key="9">
    <source>
        <dbReference type="ARBA" id="ARBA00022676"/>
    </source>
</evidence>
<feature type="domain" description="Phosphoribosyltransferase" evidence="13">
    <location>
        <begin position="37"/>
        <end position="166"/>
    </location>
</feature>
<dbReference type="NCBIfam" id="NF002634">
    <property type="entry name" value="PRK02304.1-3"/>
    <property type="match status" value="1"/>
</dbReference>
<comment type="function">
    <text evidence="2 12">Catalyzes a salvage reaction resulting in the formation of AMP, that is energically less costly than de novo synthesis.</text>
</comment>
<keyword evidence="9 12" id="KW-0328">Glycosyltransferase</keyword>
<comment type="caution">
    <text evidence="14">The sequence shown here is derived from an EMBL/GenBank/DDBJ whole genome shotgun (WGS) entry which is preliminary data.</text>
</comment>
<dbReference type="RefSeq" id="WP_071792904.1">
    <property type="nucleotide sequence ID" value="NZ_LZDD01000001.1"/>
</dbReference>
<keyword evidence="11 12" id="KW-0660">Purine salvage</keyword>
<evidence type="ECO:0000256" key="7">
    <source>
        <dbReference type="ARBA" id="ARBA00011893"/>
    </source>
</evidence>
<dbReference type="EC" id="2.4.2.7" evidence="7 12"/>
<dbReference type="NCBIfam" id="NF002636">
    <property type="entry name" value="PRK02304.1-5"/>
    <property type="match status" value="1"/>
</dbReference>
<dbReference type="UniPathway" id="UPA00588">
    <property type="reaction ID" value="UER00646"/>
</dbReference>
<dbReference type="HAMAP" id="MF_00004">
    <property type="entry name" value="Aden_phosphoribosyltr"/>
    <property type="match status" value="1"/>
</dbReference>
<dbReference type="InterPro" id="IPR029057">
    <property type="entry name" value="PRTase-like"/>
</dbReference>
<dbReference type="InterPro" id="IPR000836">
    <property type="entry name" value="PRTase_dom"/>
</dbReference>
<comment type="pathway">
    <text evidence="4 12">Purine metabolism; AMP biosynthesis via salvage pathway; AMP from adenine: step 1/1.</text>
</comment>
<evidence type="ECO:0000256" key="5">
    <source>
        <dbReference type="ARBA" id="ARBA00008391"/>
    </source>
</evidence>
<evidence type="ECO:0000256" key="3">
    <source>
        <dbReference type="ARBA" id="ARBA00004496"/>
    </source>
</evidence>
<protein>
    <recommendedName>
        <fullName evidence="7 12">Adenine phosphoribosyltransferase</fullName>
        <shortName evidence="12">APRT</shortName>
        <ecNumber evidence="7 12">2.4.2.7</ecNumber>
    </recommendedName>
</protein>
<name>A0A1L8MN95_9STRE</name>
<evidence type="ECO:0000256" key="2">
    <source>
        <dbReference type="ARBA" id="ARBA00003968"/>
    </source>
</evidence>
<comment type="similarity">
    <text evidence="5 12">Belongs to the purine/pyrimidine phosphoribosyltransferase family.</text>
</comment>
<evidence type="ECO:0000256" key="8">
    <source>
        <dbReference type="ARBA" id="ARBA00022490"/>
    </source>
</evidence>
<comment type="catalytic activity">
    <reaction evidence="1 12">
        <text>AMP + diphosphate = 5-phospho-alpha-D-ribose 1-diphosphate + adenine</text>
        <dbReference type="Rhea" id="RHEA:16609"/>
        <dbReference type="ChEBI" id="CHEBI:16708"/>
        <dbReference type="ChEBI" id="CHEBI:33019"/>
        <dbReference type="ChEBI" id="CHEBI:58017"/>
        <dbReference type="ChEBI" id="CHEBI:456215"/>
        <dbReference type="EC" id="2.4.2.7"/>
    </reaction>
</comment>
<dbReference type="GO" id="GO:0006168">
    <property type="term" value="P:adenine salvage"/>
    <property type="evidence" value="ECO:0007669"/>
    <property type="project" value="InterPro"/>
</dbReference>
<keyword evidence="10 12" id="KW-0808">Transferase</keyword>
<organism evidence="14 15">
    <name type="scientific">Streptococcus bovimastitidis</name>
    <dbReference type="NCBI Taxonomy" id="1856638"/>
    <lineage>
        <taxon>Bacteria</taxon>
        <taxon>Bacillati</taxon>
        <taxon>Bacillota</taxon>
        <taxon>Bacilli</taxon>
        <taxon>Lactobacillales</taxon>
        <taxon>Streptococcaceae</taxon>
        <taxon>Streptococcus</taxon>
    </lineage>
</organism>
<keyword evidence="15" id="KW-1185">Reference proteome</keyword>
<dbReference type="NCBIfam" id="NF002633">
    <property type="entry name" value="PRK02304.1-2"/>
    <property type="match status" value="1"/>
</dbReference>
<evidence type="ECO:0000256" key="1">
    <source>
        <dbReference type="ARBA" id="ARBA00000868"/>
    </source>
</evidence>
<proteinExistence type="inferred from homology"/>
<dbReference type="CDD" id="cd06223">
    <property type="entry name" value="PRTases_typeI"/>
    <property type="match status" value="1"/>
</dbReference>
<evidence type="ECO:0000256" key="4">
    <source>
        <dbReference type="ARBA" id="ARBA00004659"/>
    </source>
</evidence>
<dbReference type="GO" id="GO:0044209">
    <property type="term" value="P:AMP salvage"/>
    <property type="evidence" value="ECO:0007669"/>
    <property type="project" value="UniProtKB-UniRule"/>
</dbReference>
<dbReference type="Pfam" id="PF00156">
    <property type="entry name" value="Pribosyltran"/>
    <property type="match status" value="1"/>
</dbReference>
<dbReference type="Proteomes" id="UP000182015">
    <property type="component" value="Unassembled WGS sequence"/>
</dbReference>
<evidence type="ECO:0000259" key="13">
    <source>
        <dbReference type="Pfam" id="PF00156"/>
    </source>
</evidence>
<evidence type="ECO:0000313" key="14">
    <source>
        <dbReference type="EMBL" id="OJF72250.1"/>
    </source>
</evidence>
<gene>
    <name evidence="12" type="primary">apt</name>
    <name evidence="14" type="ORF">A9Q68_01525</name>
</gene>
<dbReference type="STRING" id="1856638.A9Q68_01525"/>
<dbReference type="PANTHER" id="PTHR32315">
    <property type="entry name" value="ADENINE PHOSPHORIBOSYLTRANSFERASE"/>
    <property type="match status" value="1"/>
</dbReference>
<keyword evidence="8 12" id="KW-0963">Cytoplasm</keyword>
<dbReference type="InterPro" id="IPR050054">
    <property type="entry name" value="UPRTase/APRTase"/>
</dbReference>
<sequence length="172" mass="18646">MNLTPYIASIENYPKEGITFRDISPLMADGKAYSYAIREICQYAADKEIDMIVGPEARGFIIGCPVAVELGIGFAPVRKPGKLPREVVSADYEKEYGLDTLTMHADAIKPGQRVMIVDDLLATGGTVKATIEMVEKLGGVVAGCAFLIELDGLNGREALKDIDYKVLMNFPG</sequence>
<dbReference type="SUPFAM" id="SSF53271">
    <property type="entry name" value="PRTase-like"/>
    <property type="match status" value="1"/>
</dbReference>
<dbReference type="InterPro" id="IPR005764">
    <property type="entry name" value="Ade_phspho_trans"/>
</dbReference>
<evidence type="ECO:0000256" key="10">
    <source>
        <dbReference type="ARBA" id="ARBA00022679"/>
    </source>
</evidence>
<reference evidence="15" key="1">
    <citation type="submission" date="2016-06" db="EMBL/GenBank/DDBJ databases">
        <authorList>
            <person name="de Vries S.P.W."/>
            <person name="Hadjirin N.F."/>
            <person name="Lay E.M."/>
            <person name="Zadoks R.N."/>
            <person name="Peacock S.J."/>
            <person name="Parkhill J."/>
            <person name="Grant A.J."/>
            <person name="Mcdougall S."/>
            <person name="Holmes M.A."/>
        </authorList>
    </citation>
    <scope>NUCLEOTIDE SEQUENCE [LARGE SCALE GENOMIC DNA]</scope>
    <source>
        <strain evidence="15">NZ1587</strain>
    </source>
</reference>
<dbReference type="Gene3D" id="3.40.50.2020">
    <property type="match status" value="1"/>
</dbReference>
<comment type="subunit">
    <text evidence="6 12">Homodimer.</text>
</comment>
<evidence type="ECO:0000256" key="12">
    <source>
        <dbReference type="HAMAP-Rule" id="MF_00004"/>
    </source>
</evidence>
<dbReference type="EMBL" id="LZDD01000001">
    <property type="protein sequence ID" value="OJF72250.1"/>
    <property type="molecule type" value="Genomic_DNA"/>
</dbReference>
<evidence type="ECO:0000256" key="11">
    <source>
        <dbReference type="ARBA" id="ARBA00022726"/>
    </source>
</evidence>
<dbReference type="GO" id="GO:0016208">
    <property type="term" value="F:AMP binding"/>
    <property type="evidence" value="ECO:0007669"/>
    <property type="project" value="TreeGrafter"/>
</dbReference>
<dbReference type="FunFam" id="3.40.50.2020:FF:000004">
    <property type="entry name" value="Adenine phosphoribosyltransferase"/>
    <property type="match status" value="1"/>
</dbReference>
<dbReference type="PANTHER" id="PTHR32315:SF3">
    <property type="entry name" value="ADENINE PHOSPHORIBOSYLTRANSFERASE"/>
    <property type="match status" value="1"/>
</dbReference>
<evidence type="ECO:0000256" key="6">
    <source>
        <dbReference type="ARBA" id="ARBA00011738"/>
    </source>
</evidence>
<accession>A0A1L8MN95</accession>
<dbReference type="GO" id="GO:0005737">
    <property type="term" value="C:cytoplasm"/>
    <property type="evidence" value="ECO:0007669"/>
    <property type="project" value="UniProtKB-SubCell"/>
</dbReference>
<evidence type="ECO:0000313" key="15">
    <source>
        <dbReference type="Proteomes" id="UP000182015"/>
    </source>
</evidence>
<dbReference type="OrthoDB" id="9803963at2"/>
<dbReference type="GO" id="GO:0006166">
    <property type="term" value="P:purine ribonucleoside salvage"/>
    <property type="evidence" value="ECO:0007669"/>
    <property type="project" value="UniProtKB-UniRule"/>
</dbReference>
<dbReference type="AlphaFoldDB" id="A0A1L8MN95"/>
<dbReference type="NCBIfam" id="TIGR01090">
    <property type="entry name" value="apt"/>
    <property type="match status" value="1"/>
</dbReference>
<comment type="subcellular location">
    <subcellularLocation>
        <location evidence="3 12">Cytoplasm</location>
    </subcellularLocation>
</comment>
<dbReference type="GO" id="GO:0002055">
    <property type="term" value="F:adenine binding"/>
    <property type="evidence" value="ECO:0007669"/>
    <property type="project" value="TreeGrafter"/>
</dbReference>